<proteinExistence type="predicted"/>
<dbReference type="RefSeq" id="WP_119496891.1">
    <property type="nucleotide sequence ID" value="NZ_NRJH01000029.1"/>
</dbReference>
<organism evidence="2 3">
    <name type="scientific">Psittacicella melopsittaci</name>
    <dbReference type="NCBI Taxonomy" id="2028576"/>
    <lineage>
        <taxon>Bacteria</taxon>
        <taxon>Pseudomonadati</taxon>
        <taxon>Pseudomonadota</taxon>
        <taxon>Gammaproteobacteria</taxon>
        <taxon>Pasteurellales</taxon>
        <taxon>Psittacicellaceae</taxon>
        <taxon>Psittacicella</taxon>
    </lineage>
</organism>
<keyword evidence="1" id="KW-0732">Signal</keyword>
<accession>A0A3A1Y674</accession>
<feature type="signal peptide" evidence="1">
    <location>
        <begin position="1"/>
        <end position="27"/>
    </location>
</feature>
<comment type="caution">
    <text evidence="2">The sequence shown here is derived from an EMBL/GenBank/DDBJ whole genome shotgun (WGS) entry which is preliminary data.</text>
</comment>
<evidence type="ECO:0000313" key="3">
    <source>
        <dbReference type="Proteomes" id="UP000266258"/>
    </source>
</evidence>
<dbReference type="Proteomes" id="UP000266258">
    <property type="component" value="Unassembled WGS sequence"/>
</dbReference>
<sequence>MKNVLKALLAYLILAGSTTAGFAPAHAATGYLIGQEIRAPYLYCIYRVGTQTKEVRMDAGRTCPKTYNF</sequence>
<feature type="chain" id="PRO_5017411708" evidence="1">
    <location>
        <begin position="28"/>
        <end position="69"/>
    </location>
</feature>
<keyword evidence="3" id="KW-1185">Reference proteome</keyword>
<reference evidence="2 3" key="1">
    <citation type="submission" date="2017-08" db="EMBL/GenBank/DDBJ databases">
        <title>Reclassification of Bisgaard taxon 37 and 44.</title>
        <authorList>
            <person name="Christensen H."/>
        </authorList>
    </citation>
    <scope>NUCLEOTIDE SEQUENCE [LARGE SCALE GENOMIC DNA]</scope>
    <source>
        <strain evidence="2 3">B96_4</strain>
    </source>
</reference>
<name>A0A3A1Y674_9GAMM</name>
<gene>
    <name evidence="2" type="ORF">CJP74_03565</name>
</gene>
<dbReference type="AlphaFoldDB" id="A0A3A1Y674"/>
<evidence type="ECO:0000313" key="2">
    <source>
        <dbReference type="EMBL" id="RIY32786.1"/>
    </source>
</evidence>
<protein>
    <submittedName>
        <fullName evidence="2">Uncharacterized protein</fullName>
    </submittedName>
</protein>
<evidence type="ECO:0000256" key="1">
    <source>
        <dbReference type="SAM" id="SignalP"/>
    </source>
</evidence>
<dbReference type="EMBL" id="NRJH01000029">
    <property type="protein sequence ID" value="RIY32786.1"/>
    <property type="molecule type" value="Genomic_DNA"/>
</dbReference>